<sequence length="67" mass="7469">MDAFSLHKNSSAVDIGNNVKEVIESAPKIPIQIIQDIPPPVPPRRRRKLRPRRPAPPPPVAIILPRP</sequence>
<feature type="compositionally biased region" description="Pro residues" evidence="1">
    <location>
        <begin position="54"/>
        <end position="67"/>
    </location>
</feature>
<keyword evidence="3" id="KW-1185">Reference proteome</keyword>
<evidence type="ECO:0000313" key="2">
    <source>
        <dbReference type="EMBL" id="KAK9738083.1"/>
    </source>
</evidence>
<proteinExistence type="predicted"/>
<organism evidence="2 3">
    <name type="scientific">Popillia japonica</name>
    <name type="common">Japanese beetle</name>
    <dbReference type="NCBI Taxonomy" id="7064"/>
    <lineage>
        <taxon>Eukaryota</taxon>
        <taxon>Metazoa</taxon>
        <taxon>Ecdysozoa</taxon>
        <taxon>Arthropoda</taxon>
        <taxon>Hexapoda</taxon>
        <taxon>Insecta</taxon>
        <taxon>Pterygota</taxon>
        <taxon>Neoptera</taxon>
        <taxon>Endopterygota</taxon>
        <taxon>Coleoptera</taxon>
        <taxon>Polyphaga</taxon>
        <taxon>Scarabaeiformia</taxon>
        <taxon>Scarabaeidae</taxon>
        <taxon>Rutelinae</taxon>
        <taxon>Popillia</taxon>
    </lineage>
</organism>
<feature type="region of interest" description="Disordered" evidence="1">
    <location>
        <begin position="34"/>
        <end position="67"/>
    </location>
</feature>
<comment type="caution">
    <text evidence="2">The sequence shown here is derived from an EMBL/GenBank/DDBJ whole genome shotgun (WGS) entry which is preliminary data.</text>
</comment>
<dbReference type="EMBL" id="JASPKY010000091">
    <property type="protein sequence ID" value="KAK9738083.1"/>
    <property type="molecule type" value="Genomic_DNA"/>
</dbReference>
<feature type="compositionally biased region" description="Basic residues" evidence="1">
    <location>
        <begin position="43"/>
        <end position="53"/>
    </location>
</feature>
<gene>
    <name evidence="2" type="ORF">QE152_g10174</name>
</gene>
<evidence type="ECO:0000256" key="1">
    <source>
        <dbReference type="SAM" id="MobiDB-lite"/>
    </source>
</evidence>
<dbReference type="AlphaFoldDB" id="A0AAW1LW72"/>
<reference evidence="2 3" key="1">
    <citation type="journal article" date="2024" name="BMC Genomics">
        <title>De novo assembly and annotation of Popillia japonica's genome with initial clues to its potential as an invasive pest.</title>
        <authorList>
            <person name="Cucini C."/>
            <person name="Boschi S."/>
            <person name="Funari R."/>
            <person name="Cardaioli E."/>
            <person name="Iannotti N."/>
            <person name="Marturano G."/>
            <person name="Paoli F."/>
            <person name="Bruttini M."/>
            <person name="Carapelli A."/>
            <person name="Frati F."/>
            <person name="Nardi F."/>
        </authorList>
    </citation>
    <scope>NUCLEOTIDE SEQUENCE [LARGE SCALE GENOMIC DNA]</scope>
    <source>
        <strain evidence="2">DMR45628</strain>
    </source>
</reference>
<accession>A0AAW1LW72</accession>
<dbReference type="Proteomes" id="UP001458880">
    <property type="component" value="Unassembled WGS sequence"/>
</dbReference>
<evidence type="ECO:0000313" key="3">
    <source>
        <dbReference type="Proteomes" id="UP001458880"/>
    </source>
</evidence>
<protein>
    <submittedName>
        <fullName evidence="2">Uncharacterized protein</fullName>
    </submittedName>
</protein>
<name>A0AAW1LW72_POPJA</name>